<organism evidence="4 5">
    <name type="scientific">Naegleria lovaniensis</name>
    <name type="common">Amoeba</name>
    <dbReference type="NCBI Taxonomy" id="51637"/>
    <lineage>
        <taxon>Eukaryota</taxon>
        <taxon>Discoba</taxon>
        <taxon>Heterolobosea</taxon>
        <taxon>Tetramitia</taxon>
        <taxon>Eutetramitia</taxon>
        <taxon>Vahlkampfiidae</taxon>
        <taxon>Naegleria</taxon>
    </lineage>
</organism>
<keyword evidence="2" id="KW-1133">Transmembrane helix</keyword>
<evidence type="ECO:0000256" key="2">
    <source>
        <dbReference type="SAM" id="Phobius"/>
    </source>
</evidence>
<dbReference type="SUPFAM" id="SSF48097">
    <property type="entry name" value="Regulator of G-protein signaling, RGS"/>
    <property type="match status" value="1"/>
</dbReference>
<feature type="transmembrane region" description="Helical" evidence="2">
    <location>
        <begin position="193"/>
        <end position="215"/>
    </location>
</feature>
<feature type="transmembrane region" description="Helical" evidence="2">
    <location>
        <begin position="357"/>
        <end position="385"/>
    </location>
</feature>
<name>A0AA88GM37_NAELO</name>
<gene>
    <name evidence="4" type="ORF">C9374_007604</name>
</gene>
<dbReference type="Gene3D" id="1.10.167.10">
    <property type="entry name" value="Regulator of G-protein Signalling 4, domain 2"/>
    <property type="match status" value="1"/>
</dbReference>
<evidence type="ECO:0000313" key="4">
    <source>
        <dbReference type="EMBL" id="KAG2378966.1"/>
    </source>
</evidence>
<dbReference type="RefSeq" id="XP_044546228.1">
    <property type="nucleotide sequence ID" value="XM_044697588.1"/>
</dbReference>
<accession>A0AA88GM37</accession>
<feature type="region of interest" description="Disordered" evidence="1">
    <location>
        <begin position="464"/>
        <end position="483"/>
    </location>
</feature>
<evidence type="ECO:0000256" key="1">
    <source>
        <dbReference type="SAM" id="MobiDB-lite"/>
    </source>
</evidence>
<dbReference type="AlphaFoldDB" id="A0AA88GM37"/>
<reference evidence="4 5" key="1">
    <citation type="journal article" date="2018" name="BMC Genomics">
        <title>The genome of Naegleria lovaniensis, the basis for a comparative approach to unravel pathogenicity factors of the human pathogenic amoeba N. fowleri.</title>
        <authorList>
            <person name="Liechti N."/>
            <person name="Schurch N."/>
            <person name="Bruggmann R."/>
            <person name="Wittwer M."/>
        </authorList>
    </citation>
    <scope>NUCLEOTIDE SEQUENCE [LARGE SCALE GENOMIC DNA]</scope>
    <source>
        <strain evidence="4 5">ATCC 30569</strain>
    </source>
</reference>
<dbReference type="EMBL" id="PYSW02000030">
    <property type="protein sequence ID" value="KAG2378966.1"/>
    <property type="molecule type" value="Genomic_DNA"/>
</dbReference>
<sequence>MINTSDYSENSQISLNHPHDNEGTQVITSLSSFHSPPTSPSSFVPSLTCTHNERLTIGGYNDQHSSKELISAFSLSATSHKSLTPSKTIPSNDKFVTIENVSLDGEQQIQEKKGVTSPEFFGGFSHIENAIKQGMNVKTSATHASHGSVAQHSTKTTLSKSISGGDGSIHIKTCFGVLQLSGMKMLSLTSMTLNLIAFIILALIITFSFVGQIMFAHKFDGFDVSSAYYREGMIGACRSAVFSNFTQDISMRYIVKYENFSKLFLANMDDMVTGLPTFMRTTFTSRNMTVNDLKTFKAIAVEQQVISMLKEGNFSRAMQILDSPSYRSNMEAYSEEFQPLTDYLLGLQTFARNFNTIMTTACLVTIVVSFVVVAPTVVASIFVSLKRDTSNSKKLKQVKALLLQDTMHDNKLKNLFKEHCKKEMSLENFSLLDKINDYKTLCEKSFDIQVYLYDSSETSSISDVTSEAGSAMNGSDLNNKKKKKKGYTEKDLREIEKKKFELAFEIHTDYLDVHGDKSVNISKHFAEGVKQQLDFFATTQNEQLPEDLFYTVENEICIVMMDTHMRFKASLENQKQSKKESLKKKILNK</sequence>
<dbReference type="InterPro" id="IPR044926">
    <property type="entry name" value="RGS_subdomain_2"/>
</dbReference>
<evidence type="ECO:0000313" key="5">
    <source>
        <dbReference type="Proteomes" id="UP000816034"/>
    </source>
</evidence>
<keyword evidence="5" id="KW-1185">Reference proteome</keyword>
<dbReference type="InterPro" id="IPR036305">
    <property type="entry name" value="RGS_sf"/>
</dbReference>
<dbReference type="GeneID" id="68100058"/>
<comment type="caution">
    <text evidence="4">The sequence shown here is derived from an EMBL/GenBank/DDBJ whole genome shotgun (WGS) entry which is preliminary data.</text>
</comment>
<keyword evidence="2" id="KW-0472">Membrane</keyword>
<feature type="compositionally biased region" description="Polar residues" evidence="1">
    <location>
        <begin position="1"/>
        <end position="15"/>
    </location>
</feature>
<feature type="region of interest" description="Disordered" evidence="1">
    <location>
        <begin position="1"/>
        <end position="23"/>
    </location>
</feature>
<keyword evidence="2" id="KW-0812">Transmembrane</keyword>
<dbReference type="InterPro" id="IPR016137">
    <property type="entry name" value="RGS"/>
</dbReference>
<feature type="domain" description="RGS" evidence="3">
    <location>
        <begin position="402"/>
        <end position="577"/>
    </location>
</feature>
<dbReference type="Proteomes" id="UP000816034">
    <property type="component" value="Unassembled WGS sequence"/>
</dbReference>
<dbReference type="SMART" id="SM00315">
    <property type="entry name" value="RGS"/>
    <property type="match status" value="1"/>
</dbReference>
<protein>
    <recommendedName>
        <fullName evidence="3">RGS domain-containing protein</fullName>
    </recommendedName>
</protein>
<evidence type="ECO:0000259" key="3">
    <source>
        <dbReference type="SMART" id="SM00315"/>
    </source>
</evidence>
<proteinExistence type="predicted"/>